<name>A0A1Z5JZ95_FISSO</name>
<proteinExistence type="predicted"/>
<comment type="caution">
    <text evidence="2">The sequence shown here is derived from an EMBL/GenBank/DDBJ whole genome shotgun (WGS) entry which is preliminary data.</text>
</comment>
<feature type="signal peptide" evidence="1">
    <location>
        <begin position="1"/>
        <end position="48"/>
    </location>
</feature>
<dbReference type="InParanoid" id="A0A1Z5JZ95"/>
<keyword evidence="3" id="KW-1185">Reference proteome</keyword>
<sequence>MLTIFLELRKKYHLFANQTSTLTHISTNMFRNLISLFFFFLIAVVATAESDEVTCVDWQLNNKKFKKAFAKWKEPSCYSFTFVDAALEHRPEIKRVIKNGVALRKKPYRALQTMNDFYKLIKSKCIQGCPDNGASYYCYIEYKTDRKTGLVYPWFVSISYDSEDVYDHDNYIIENVRIGKCG</sequence>
<keyword evidence="1" id="KW-0732">Signal</keyword>
<reference evidence="2 3" key="1">
    <citation type="journal article" date="2015" name="Plant Cell">
        <title>Oil accumulation by the oleaginous diatom Fistulifera solaris as revealed by the genome and transcriptome.</title>
        <authorList>
            <person name="Tanaka T."/>
            <person name="Maeda Y."/>
            <person name="Veluchamy A."/>
            <person name="Tanaka M."/>
            <person name="Abida H."/>
            <person name="Marechal E."/>
            <person name="Bowler C."/>
            <person name="Muto M."/>
            <person name="Sunaga Y."/>
            <person name="Tanaka M."/>
            <person name="Yoshino T."/>
            <person name="Taniguchi T."/>
            <person name="Fukuda Y."/>
            <person name="Nemoto M."/>
            <person name="Matsumoto M."/>
            <person name="Wong P.S."/>
            <person name="Aburatani S."/>
            <person name="Fujibuchi W."/>
        </authorList>
    </citation>
    <scope>NUCLEOTIDE SEQUENCE [LARGE SCALE GENOMIC DNA]</scope>
    <source>
        <strain evidence="2 3">JPCC DA0580</strain>
    </source>
</reference>
<evidence type="ECO:0000313" key="3">
    <source>
        <dbReference type="Proteomes" id="UP000198406"/>
    </source>
</evidence>
<protein>
    <recommendedName>
        <fullName evidence="4">Cystatin domain-containing protein</fullName>
    </recommendedName>
</protein>
<feature type="chain" id="PRO_5013006810" description="Cystatin domain-containing protein" evidence="1">
    <location>
        <begin position="49"/>
        <end position="182"/>
    </location>
</feature>
<dbReference type="EMBL" id="BDSP01000135">
    <property type="protein sequence ID" value="GAX19176.1"/>
    <property type="molecule type" value="Genomic_DNA"/>
</dbReference>
<organism evidence="2 3">
    <name type="scientific">Fistulifera solaris</name>
    <name type="common">Oleaginous diatom</name>
    <dbReference type="NCBI Taxonomy" id="1519565"/>
    <lineage>
        <taxon>Eukaryota</taxon>
        <taxon>Sar</taxon>
        <taxon>Stramenopiles</taxon>
        <taxon>Ochrophyta</taxon>
        <taxon>Bacillariophyta</taxon>
        <taxon>Bacillariophyceae</taxon>
        <taxon>Bacillariophycidae</taxon>
        <taxon>Naviculales</taxon>
        <taxon>Naviculaceae</taxon>
        <taxon>Fistulifera</taxon>
    </lineage>
</organism>
<accession>A0A1Z5JZ95</accession>
<dbReference type="Proteomes" id="UP000198406">
    <property type="component" value="Unassembled WGS sequence"/>
</dbReference>
<evidence type="ECO:0000256" key="1">
    <source>
        <dbReference type="SAM" id="SignalP"/>
    </source>
</evidence>
<dbReference type="AlphaFoldDB" id="A0A1Z5JZ95"/>
<gene>
    <name evidence="2" type="ORF">FisN_15Lu353</name>
</gene>
<evidence type="ECO:0000313" key="2">
    <source>
        <dbReference type="EMBL" id="GAX19176.1"/>
    </source>
</evidence>
<evidence type="ECO:0008006" key="4">
    <source>
        <dbReference type="Google" id="ProtNLM"/>
    </source>
</evidence>